<sequence length="342" mass="38444">ALKTGNTTAKWGYAFSANENESYKTIFALLEKKVTVYRTRTGFKTSTGKIPAGSFVVKGSSTVKELVNNMDISTVALESKPKVTLQKTKMPRIALMVSWFHDMDAGWTRYIFDTYHIPYTQIHPGDVASLDFSKFDILIFPDMSKSVLMDGKYSESGYSQPNLPPEYIKGIGKKGLQKIMAFVNNGGKIMSWGRSTNLFEGTQTIQDANGQKETFVLPYRNIAPGMQKKGLYCPGTFIRVNWKAGSPLTFGMEKQSGIFYRGNPVFKTWLPGFDMDRRVVGWFPETHLVMSGYAENINMVGNKPIMVWLRKGKGHLILYGFSPIFRASTPVTYKLVFNGILM</sequence>
<dbReference type="SUPFAM" id="SSF52317">
    <property type="entry name" value="Class I glutamine amidotransferase-like"/>
    <property type="match status" value="1"/>
</dbReference>
<proteinExistence type="predicted"/>
<reference evidence="1" key="1">
    <citation type="submission" date="2018-06" db="EMBL/GenBank/DDBJ databases">
        <authorList>
            <person name="Zhirakovskaya E."/>
        </authorList>
    </citation>
    <scope>NUCLEOTIDE SEQUENCE</scope>
</reference>
<protein>
    <submittedName>
        <fullName evidence="1">Uncharacterized protein</fullName>
    </submittedName>
</protein>
<evidence type="ECO:0000313" key="1">
    <source>
        <dbReference type="EMBL" id="VAW26356.1"/>
    </source>
</evidence>
<gene>
    <name evidence="1" type="ORF">MNBD_BACTEROID07-1048</name>
</gene>
<organism evidence="1">
    <name type="scientific">hydrothermal vent metagenome</name>
    <dbReference type="NCBI Taxonomy" id="652676"/>
    <lineage>
        <taxon>unclassified sequences</taxon>
        <taxon>metagenomes</taxon>
        <taxon>ecological metagenomes</taxon>
    </lineage>
</organism>
<accession>A0A3B0V306</accession>
<dbReference type="EMBL" id="UOET01000023">
    <property type="protein sequence ID" value="VAW26356.1"/>
    <property type="molecule type" value="Genomic_DNA"/>
</dbReference>
<dbReference type="AlphaFoldDB" id="A0A3B0V306"/>
<dbReference type="InterPro" id="IPR029062">
    <property type="entry name" value="Class_I_gatase-like"/>
</dbReference>
<feature type="non-terminal residue" evidence="1">
    <location>
        <position position="1"/>
    </location>
</feature>
<name>A0A3B0V306_9ZZZZ</name>